<evidence type="ECO:0000313" key="2">
    <source>
        <dbReference type="EMBL" id="MBB3931061.1"/>
    </source>
</evidence>
<proteinExistence type="predicted"/>
<dbReference type="Pfam" id="PF03358">
    <property type="entry name" value="FMN_red"/>
    <property type="match status" value="1"/>
</dbReference>
<gene>
    <name evidence="2" type="ORF">GGR25_002111</name>
</gene>
<evidence type="ECO:0000313" key="3">
    <source>
        <dbReference type="Proteomes" id="UP000553963"/>
    </source>
</evidence>
<reference evidence="2 3" key="1">
    <citation type="submission" date="2020-08" db="EMBL/GenBank/DDBJ databases">
        <title>Genomic Encyclopedia of Type Strains, Phase IV (KMG-IV): sequencing the most valuable type-strain genomes for metagenomic binning, comparative biology and taxonomic classification.</title>
        <authorList>
            <person name="Goeker M."/>
        </authorList>
    </citation>
    <scope>NUCLEOTIDE SEQUENCE [LARGE SCALE GENOMIC DNA]</scope>
    <source>
        <strain evidence="2 3">DSM 25966</strain>
    </source>
</reference>
<dbReference type="GO" id="GO:0016491">
    <property type="term" value="F:oxidoreductase activity"/>
    <property type="evidence" value="ECO:0007669"/>
    <property type="project" value="InterPro"/>
</dbReference>
<organism evidence="2 3">
    <name type="scientific">Kaistia hirudinis</name>
    <dbReference type="NCBI Taxonomy" id="1293440"/>
    <lineage>
        <taxon>Bacteria</taxon>
        <taxon>Pseudomonadati</taxon>
        <taxon>Pseudomonadota</taxon>
        <taxon>Alphaproteobacteria</taxon>
        <taxon>Hyphomicrobiales</taxon>
        <taxon>Kaistiaceae</taxon>
        <taxon>Kaistia</taxon>
    </lineage>
</organism>
<protein>
    <submittedName>
        <fullName evidence="2">NAD(P)H-dependent FMN reductase</fullName>
    </submittedName>
</protein>
<name>A0A840AQC7_9HYPH</name>
<dbReference type="InterPro" id="IPR005025">
    <property type="entry name" value="FMN_Rdtase-like_dom"/>
</dbReference>
<feature type="domain" description="NADPH-dependent FMN reductase-like" evidence="1">
    <location>
        <begin position="4"/>
        <end position="114"/>
    </location>
</feature>
<dbReference type="Proteomes" id="UP000553963">
    <property type="component" value="Unassembled WGS sequence"/>
</dbReference>
<dbReference type="Gene3D" id="3.40.50.360">
    <property type="match status" value="1"/>
</dbReference>
<sequence length="189" mass="19793">MQPPRILVFAGSTAPDAPATLLAAAFMRELAFLDAEPTRIALADYPLPLFDADASSAQPPNALRLRELVRSHHAVFVVSPSRSGSMPPLLHNLLEWLGPREEPRRGPPPLFAAAAIADDDWSAGAALAGLTGHLTRGLCATLVGGGLAVGRGGRAFDAKGGLDDPRLAAALTRLARDLVAASRERTNNP</sequence>
<dbReference type="SUPFAM" id="SSF52218">
    <property type="entry name" value="Flavoproteins"/>
    <property type="match status" value="1"/>
</dbReference>
<accession>A0A840AQC7</accession>
<dbReference type="RefSeq" id="WP_183398743.1">
    <property type="nucleotide sequence ID" value="NZ_JACIDS010000003.1"/>
</dbReference>
<dbReference type="AlphaFoldDB" id="A0A840AQC7"/>
<comment type="caution">
    <text evidence="2">The sequence shown here is derived from an EMBL/GenBank/DDBJ whole genome shotgun (WGS) entry which is preliminary data.</text>
</comment>
<keyword evidence="3" id="KW-1185">Reference proteome</keyword>
<evidence type="ECO:0000259" key="1">
    <source>
        <dbReference type="Pfam" id="PF03358"/>
    </source>
</evidence>
<dbReference type="EMBL" id="JACIDS010000003">
    <property type="protein sequence ID" value="MBB3931061.1"/>
    <property type="molecule type" value="Genomic_DNA"/>
</dbReference>
<dbReference type="InterPro" id="IPR029039">
    <property type="entry name" value="Flavoprotein-like_sf"/>
</dbReference>